<dbReference type="PROSITE" id="PS50156">
    <property type="entry name" value="SSD"/>
    <property type="match status" value="1"/>
</dbReference>
<proteinExistence type="predicted"/>
<name>A0A2M7GBA5_9BACT</name>
<dbReference type="Gene3D" id="1.20.1640.10">
    <property type="entry name" value="Multidrug efflux transporter AcrB transmembrane domain"/>
    <property type="match status" value="2"/>
</dbReference>
<dbReference type="Pfam" id="PF03176">
    <property type="entry name" value="MMPL"/>
    <property type="match status" value="2"/>
</dbReference>
<feature type="domain" description="SSD" evidence="7">
    <location>
        <begin position="219"/>
        <end position="348"/>
    </location>
</feature>
<feature type="transmembrane region" description="Helical" evidence="6">
    <location>
        <begin position="384"/>
        <end position="404"/>
    </location>
</feature>
<protein>
    <recommendedName>
        <fullName evidence="7">SSD domain-containing protein</fullName>
    </recommendedName>
</protein>
<feature type="transmembrane region" description="Helical" evidence="6">
    <location>
        <begin position="712"/>
        <end position="732"/>
    </location>
</feature>
<comment type="subcellular location">
    <subcellularLocation>
        <location evidence="1">Cell membrane</location>
        <topology evidence="1">Multi-pass membrane protein</topology>
    </subcellularLocation>
</comment>
<keyword evidence="4 6" id="KW-1133">Transmembrane helix</keyword>
<organism evidence="8 9">
    <name type="scientific">bacterium (Candidatus Blackallbacteria) CG17_big_fil_post_rev_8_21_14_2_50_48_46</name>
    <dbReference type="NCBI Taxonomy" id="2014261"/>
    <lineage>
        <taxon>Bacteria</taxon>
        <taxon>Candidatus Blackallbacteria</taxon>
    </lineage>
</organism>
<evidence type="ECO:0000256" key="1">
    <source>
        <dbReference type="ARBA" id="ARBA00004651"/>
    </source>
</evidence>
<evidence type="ECO:0000256" key="2">
    <source>
        <dbReference type="ARBA" id="ARBA00022475"/>
    </source>
</evidence>
<sequence>MNTPPSLLRRGLNALAHHVLNHPKRWLLSWVLLLLVALPGFLTVNRFLVGGNGGVTSSQALHTKDLLEARFDFPYTSNYLLVIEHPHLTLEAPAYRQAVEKIEKVLRSQEDTRAIQSWYQSQDEMMRSADGKRTYLLIGQTVAASQKLELRTGEIRAALAPLLKELHQEAGFSAYMTGMNAVIYDINKVTSASTATAEKQVFGLTLVILLLAFGSLTGALLPLLMAVVAMVLTLAIVAVIAQLTMVSNYAQSISSMIGLAVGIDYALLLVWRLRQEREKGLELKEALHQTLLTAGKSVIFAGGTFLIGLGGLFFSGITALFSIGLGGILIVVVSVAASLTLLPALLLLLGPWLDFPKTWATRLQNLRPSRLWKPLAYHVMRHPWVYGSASLAIVLAISSPALMLQIRQFDMPNLPDRLESKQGFDRMIQMQVSGQMIPLFLVLETQKPSLLNAEDLHQLKRVHAQLQANPLIERVISLATPLQEHPDLANQLPLIRLLTPNLFNLLLSHDEKLTLIQVIPKKLGDFDEIVNLCRDLRLQLGPELLKQGLTLHTGGPPALTLDYNEATFSHSPQILIGVVIATWLVLLFSLRSWLIAFKAILLNLCSVAVSYGVITLIFQEGLIPGIQTQAIMAYVPLLLFCLIFGLSIDYEVFLMTRIREAYESGESNEEATATGIRATGDVITYAALVMGLVFGAFTQVEISIIKQLGFGLATAILVDATLIRMVLVPAFMKIGGRWNWR</sequence>
<keyword evidence="5 6" id="KW-0472">Membrane</keyword>
<feature type="transmembrane region" description="Helical" evidence="6">
    <location>
        <begin position="328"/>
        <end position="353"/>
    </location>
</feature>
<gene>
    <name evidence="8" type="ORF">COW36_01135</name>
</gene>
<keyword evidence="2" id="KW-1003">Cell membrane</keyword>
<evidence type="ECO:0000313" key="9">
    <source>
        <dbReference type="Proteomes" id="UP000231019"/>
    </source>
</evidence>
<feature type="transmembrane region" description="Helical" evidence="6">
    <location>
        <begin position="298"/>
        <end position="321"/>
    </location>
</feature>
<feature type="transmembrane region" description="Helical" evidence="6">
    <location>
        <begin position="682"/>
        <end position="700"/>
    </location>
</feature>
<dbReference type="PANTHER" id="PTHR33406">
    <property type="entry name" value="MEMBRANE PROTEIN MJ1562-RELATED"/>
    <property type="match status" value="1"/>
</dbReference>
<accession>A0A2M7GBA5</accession>
<feature type="transmembrane region" description="Helical" evidence="6">
    <location>
        <begin position="27"/>
        <end position="49"/>
    </location>
</feature>
<feature type="transmembrane region" description="Helical" evidence="6">
    <location>
        <begin position="201"/>
        <end position="221"/>
    </location>
</feature>
<keyword evidence="3 6" id="KW-0812">Transmembrane</keyword>
<evidence type="ECO:0000259" key="7">
    <source>
        <dbReference type="PROSITE" id="PS50156"/>
    </source>
</evidence>
<dbReference type="PANTHER" id="PTHR33406:SF13">
    <property type="entry name" value="MEMBRANE PROTEIN YDFJ"/>
    <property type="match status" value="1"/>
</dbReference>
<dbReference type="InterPro" id="IPR004869">
    <property type="entry name" value="MMPL_dom"/>
</dbReference>
<feature type="transmembrane region" description="Helical" evidence="6">
    <location>
        <begin position="600"/>
        <end position="618"/>
    </location>
</feature>
<feature type="transmembrane region" description="Helical" evidence="6">
    <location>
        <begin position="253"/>
        <end position="273"/>
    </location>
</feature>
<dbReference type="InterPro" id="IPR000731">
    <property type="entry name" value="SSD"/>
</dbReference>
<comment type="caution">
    <text evidence="8">The sequence shown here is derived from an EMBL/GenBank/DDBJ whole genome shotgun (WGS) entry which is preliminary data.</text>
</comment>
<dbReference type="AlphaFoldDB" id="A0A2M7GBA5"/>
<dbReference type="SUPFAM" id="SSF82866">
    <property type="entry name" value="Multidrug efflux transporter AcrB transmembrane domain"/>
    <property type="match status" value="2"/>
</dbReference>
<feature type="transmembrane region" description="Helical" evidence="6">
    <location>
        <begin position="574"/>
        <end position="594"/>
    </location>
</feature>
<evidence type="ECO:0000256" key="3">
    <source>
        <dbReference type="ARBA" id="ARBA00022692"/>
    </source>
</evidence>
<evidence type="ECO:0000256" key="6">
    <source>
        <dbReference type="SAM" id="Phobius"/>
    </source>
</evidence>
<feature type="transmembrane region" description="Helical" evidence="6">
    <location>
        <begin position="630"/>
        <end position="648"/>
    </location>
</feature>
<dbReference type="EMBL" id="PFFQ01000004">
    <property type="protein sequence ID" value="PIW19472.1"/>
    <property type="molecule type" value="Genomic_DNA"/>
</dbReference>
<evidence type="ECO:0000256" key="4">
    <source>
        <dbReference type="ARBA" id="ARBA00022989"/>
    </source>
</evidence>
<dbReference type="GO" id="GO:0005886">
    <property type="term" value="C:plasma membrane"/>
    <property type="evidence" value="ECO:0007669"/>
    <property type="project" value="UniProtKB-SubCell"/>
</dbReference>
<reference evidence="8 9" key="1">
    <citation type="submission" date="2017-09" db="EMBL/GenBank/DDBJ databases">
        <title>Depth-based differentiation of microbial function through sediment-hosted aquifers and enrichment of novel symbionts in the deep terrestrial subsurface.</title>
        <authorList>
            <person name="Probst A.J."/>
            <person name="Ladd B."/>
            <person name="Jarett J.K."/>
            <person name="Geller-Mcgrath D.E."/>
            <person name="Sieber C.M."/>
            <person name="Emerson J.B."/>
            <person name="Anantharaman K."/>
            <person name="Thomas B.C."/>
            <person name="Malmstrom R."/>
            <person name="Stieglmeier M."/>
            <person name="Klingl A."/>
            <person name="Woyke T."/>
            <person name="Ryan C.M."/>
            <person name="Banfield J.F."/>
        </authorList>
    </citation>
    <scope>NUCLEOTIDE SEQUENCE [LARGE SCALE GENOMIC DNA]</scope>
    <source>
        <strain evidence="8">CG17_big_fil_post_rev_8_21_14_2_50_48_46</strain>
    </source>
</reference>
<evidence type="ECO:0000256" key="5">
    <source>
        <dbReference type="ARBA" id="ARBA00023136"/>
    </source>
</evidence>
<evidence type="ECO:0000313" key="8">
    <source>
        <dbReference type="EMBL" id="PIW19472.1"/>
    </source>
</evidence>
<dbReference type="InterPro" id="IPR050545">
    <property type="entry name" value="Mycobact_MmpL"/>
</dbReference>
<dbReference type="Proteomes" id="UP000231019">
    <property type="component" value="Unassembled WGS sequence"/>
</dbReference>